<protein>
    <recommendedName>
        <fullName evidence="3">DUF2267 domain-containing protein</fullName>
    </recommendedName>
</protein>
<proteinExistence type="predicted"/>
<gene>
    <name evidence="1" type="ORF">SE17_21255</name>
</gene>
<keyword evidence="2" id="KW-1185">Reference proteome</keyword>
<dbReference type="Proteomes" id="UP000050509">
    <property type="component" value="Unassembled WGS sequence"/>
</dbReference>
<name>A0A0P9F4L0_9CHLR</name>
<organism evidence="1 2">
    <name type="scientific">Kouleothrix aurantiaca</name>
    <dbReference type="NCBI Taxonomy" id="186479"/>
    <lineage>
        <taxon>Bacteria</taxon>
        <taxon>Bacillati</taxon>
        <taxon>Chloroflexota</taxon>
        <taxon>Chloroflexia</taxon>
        <taxon>Chloroflexales</taxon>
        <taxon>Roseiflexineae</taxon>
        <taxon>Roseiflexaceae</taxon>
        <taxon>Kouleothrix</taxon>
    </lineage>
</organism>
<dbReference type="EMBL" id="LJCR01000919">
    <property type="protein sequence ID" value="KPV51424.1"/>
    <property type="molecule type" value="Genomic_DNA"/>
</dbReference>
<dbReference type="AlphaFoldDB" id="A0A0P9F4L0"/>
<evidence type="ECO:0008006" key="3">
    <source>
        <dbReference type="Google" id="ProtNLM"/>
    </source>
</evidence>
<evidence type="ECO:0000313" key="1">
    <source>
        <dbReference type="EMBL" id="KPV51424.1"/>
    </source>
</evidence>
<reference evidence="1 2" key="1">
    <citation type="submission" date="2015-09" db="EMBL/GenBank/DDBJ databases">
        <title>Draft genome sequence of Kouleothrix aurantiaca JCM 19913.</title>
        <authorList>
            <person name="Hemp J."/>
        </authorList>
    </citation>
    <scope>NUCLEOTIDE SEQUENCE [LARGE SCALE GENOMIC DNA]</scope>
    <source>
        <strain evidence="1 2">COM-B</strain>
    </source>
</reference>
<evidence type="ECO:0000313" key="2">
    <source>
        <dbReference type="Proteomes" id="UP000050509"/>
    </source>
</evidence>
<sequence length="70" mass="7163">MDELVKVISERTGLPADQARGAAQAAVDFIKAKLPESMQGYVDMALNSGAIDDVAGQAGNVLGGLFGGKQ</sequence>
<comment type="caution">
    <text evidence="1">The sequence shown here is derived from an EMBL/GenBank/DDBJ whole genome shotgun (WGS) entry which is preliminary data.</text>
</comment>
<accession>A0A0P9F4L0</accession>